<sequence length="168" mass="18022">MSDPTARLVVVLHELAEVLDEVTVKGRYSGVVQRGDTVRFDIGHFKTGTETTVADVLRRLPGVEVADNGQVSYGGKAVDRVLLDGKDMFGGSSGNLAVNNLSADLMTGAEMLTDYKEGSLADDYKRQRQLALNIKTSGGRRLSGKIRGEGRADRHRGGFLGQCLAVGQ</sequence>
<dbReference type="Proteomes" id="UP000824236">
    <property type="component" value="Unassembled WGS sequence"/>
</dbReference>
<comment type="caution">
    <text evidence="1">The sequence shown here is derived from an EMBL/GenBank/DDBJ whole genome shotgun (WGS) entry which is preliminary data.</text>
</comment>
<organism evidence="1 2">
    <name type="scientific">Candidatus Bacteroides intestinipullorum</name>
    <dbReference type="NCBI Taxonomy" id="2838471"/>
    <lineage>
        <taxon>Bacteria</taxon>
        <taxon>Pseudomonadati</taxon>
        <taxon>Bacteroidota</taxon>
        <taxon>Bacteroidia</taxon>
        <taxon>Bacteroidales</taxon>
        <taxon>Bacteroidaceae</taxon>
        <taxon>Bacteroides</taxon>
    </lineage>
</organism>
<reference evidence="1" key="2">
    <citation type="submission" date="2021-04" db="EMBL/GenBank/DDBJ databases">
        <authorList>
            <person name="Gilroy R."/>
        </authorList>
    </citation>
    <scope>NUCLEOTIDE SEQUENCE</scope>
    <source>
        <strain evidence="1">B3-3758</strain>
    </source>
</reference>
<name>A0A9E2KG93_9BACE</name>
<dbReference type="SUPFAM" id="SSF56935">
    <property type="entry name" value="Porins"/>
    <property type="match status" value="1"/>
</dbReference>
<gene>
    <name evidence="1" type="ORF">H9791_04740</name>
</gene>
<accession>A0A9E2KG93</accession>
<reference evidence="1" key="1">
    <citation type="journal article" date="2021" name="PeerJ">
        <title>Extensive microbial diversity within the chicken gut microbiome revealed by metagenomics and culture.</title>
        <authorList>
            <person name="Gilroy R."/>
            <person name="Ravi A."/>
            <person name="Getino M."/>
            <person name="Pursley I."/>
            <person name="Horton D.L."/>
            <person name="Alikhan N.F."/>
            <person name="Baker D."/>
            <person name="Gharbi K."/>
            <person name="Hall N."/>
            <person name="Watson M."/>
            <person name="Adriaenssens E.M."/>
            <person name="Foster-Nyarko E."/>
            <person name="Jarju S."/>
            <person name="Secka A."/>
            <person name="Antonio M."/>
            <person name="Oren A."/>
            <person name="Chaudhuri R.R."/>
            <person name="La Ragione R."/>
            <person name="Hildebrand F."/>
            <person name="Pallen M.J."/>
        </authorList>
    </citation>
    <scope>NUCLEOTIDE SEQUENCE</scope>
    <source>
        <strain evidence="1">B3-3758</strain>
    </source>
</reference>
<dbReference type="AlphaFoldDB" id="A0A9E2KG93"/>
<dbReference type="EMBL" id="JAHLFO010000058">
    <property type="protein sequence ID" value="MBU3813800.1"/>
    <property type="molecule type" value="Genomic_DNA"/>
</dbReference>
<proteinExistence type="predicted"/>
<evidence type="ECO:0000313" key="2">
    <source>
        <dbReference type="Proteomes" id="UP000824236"/>
    </source>
</evidence>
<evidence type="ECO:0000313" key="1">
    <source>
        <dbReference type="EMBL" id="MBU3813800.1"/>
    </source>
</evidence>
<protein>
    <submittedName>
        <fullName evidence="1">Uncharacterized protein</fullName>
    </submittedName>
</protein>